<comment type="caution">
    <text evidence="2">The sequence shown here is derived from an EMBL/GenBank/DDBJ whole genome shotgun (WGS) entry which is preliminary data.</text>
</comment>
<dbReference type="EMBL" id="JAWDGP010007412">
    <property type="protein sequence ID" value="KAK3719887.1"/>
    <property type="molecule type" value="Genomic_DNA"/>
</dbReference>
<protein>
    <submittedName>
        <fullName evidence="2">Uncharacterized protein</fullName>
    </submittedName>
</protein>
<accession>A0AAE1CN41</accession>
<sequence>MEVNPTNVFKTSPVRQSSDSNQTRQTGITDSMDGTSIDIDIDGTDGVKRLVGVTNITVSLCSIFALSTLLNGAEITTSITGRDCSNMHCALWFSESPTP</sequence>
<feature type="compositionally biased region" description="Polar residues" evidence="1">
    <location>
        <begin position="1"/>
        <end position="27"/>
    </location>
</feature>
<evidence type="ECO:0000313" key="2">
    <source>
        <dbReference type="EMBL" id="KAK3719887.1"/>
    </source>
</evidence>
<keyword evidence="3" id="KW-1185">Reference proteome</keyword>
<dbReference type="Proteomes" id="UP001283361">
    <property type="component" value="Unassembled WGS sequence"/>
</dbReference>
<evidence type="ECO:0000256" key="1">
    <source>
        <dbReference type="SAM" id="MobiDB-lite"/>
    </source>
</evidence>
<name>A0AAE1CN41_9GAST</name>
<organism evidence="2 3">
    <name type="scientific">Elysia crispata</name>
    <name type="common">lettuce slug</name>
    <dbReference type="NCBI Taxonomy" id="231223"/>
    <lineage>
        <taxon>Eukaryota</taxon>
        <taxon>Metazoa</taxon>
        <taxon>Spiralia</taxon>
        <taxon>Lophotrochozoa</taxon>
        <taxon>Mollusca</taxon>
        <taxon>Gastropoda</taxon>
        <taxon>Heterobranchia</taxon>
        <taxon>Euthyneura</taxon>
        <taxon>Panpulmonata</taxon>
        <taxon>Sacoglossa</taxon>
        <taxon>Placobranchoidea</taxon>
        <taxon>Plakobranchidae</taxon>
        <taxon>Elysia</taxon>
    </lineage>
</organism>
<reference evidence="2" key="1">
    <citation type="journal article" date="2023" name="G3 (Bethesda)">
        <title>A reference genome for the long-term kleptoplast-retaining sea slug Elysia crispata morphotype clarki.</title>
        <authorList>
            <person name="Eastman K.E."/>
            <person name="Pendleton A.L."/>
            <person name="Shaikh M.A."/>
            <person name="Suttiyut T."/>
            <person name="Ogas R."/>
            <person name="Tomko P."/>
            <person name="Gavelis G."/>
            <person name="Widhalm J.R."/>
            <person name="Wisecaver J.H."/>
        </authorList>
    </citation>
    <scope>NUCLEOTIDE SEQUENCE</scope>
    <source>
        <strain evidence="2">ECLA1</strain>
    </source>
</reference>
<dbReference type="AlphaFoldDB" id="A0AAE1CN41"/>
<evidence type="ECO:0000313" key="3">
    <source>
        <dbReference type="Proteomes" id="UP001283361"/>
    </source>
</evidence>
<proteinExistence type="predicted"/>
<feature type="region of interest" description="Disordered" evidence="1">
    <location>
        <begin position="1"/>
        <end position="34"/>
    </location>
</feature>
<gene>
    <name evidence="2" type="ORF">RRG08_040186</name>
</gene>